<feature type="compositionally biased region" description="Basic residues" evidence="5">
    <location>
        <begin position="433"/>
        <end position="444"/>
    </location>
</feature>
<feature type="region of interest" description="Disordered" evidence="5">
    <location>
        <begin position="298"/>
        <end position="320"/>
    </location>
</feature>
<name>A0A238BP91_9BILA</name>
<feature type="region of interest" description="Disordered" evidence="5">
    <location>
        <begin position="587"/>
        <end position="613"/>
    </location>
</feature>
<feature type="compositionally biased region" description="Acidic residues" evidence="5">
    <location>
        <begin position="19"/>
        <end position="29"/>
    </location>
</feature>
<dbReference type="OrthoDB" id="10055895at2759"/>
<dbReference type="PANTHER" id="PTHR14296">
    <property type="entry name" value="REMODELING AND SPACING FACTOR 1"/>
    <property type="match status" value="1"/>
</dbReference>
<dbReference type="SUPFAM" id="SSF57903">
    <property type="entry name" value="FYVE/PHD zinc finger"/>
    <property type="match status" value="1"/>
</dbReference>
<dbReference type="InterPro" id="IPR011011">
    <property type="entry name" value="Znf_FYVE_PHD"/>
</dbReference>
<dbReference type="InterPro" id="IPR001965">
    <property type="entry name" value="Znf_PHD"/>
</dbReference>
<dbReference type="Gene3D" id="2.30.30.1150">
    <property type="match status" value="1"/>
</dbReference>
<evidence type="ECO:0000256" key="5">
    <source>
        <dbReference type="SAM" id="MobiDB-lite"/>
    </source>
</evidence>
<feature type="domain" description="PHD-type" evidence="6">
    <location>
        <begin position="481"/>
        <end position="531"/>
    </location>
</feature>
<gene>
    <name evidence="7" type="ORF">X798_06174</name>
</gene>
<feature type="compositionally biased region" description="Acidic residues" evidence="5">
    <location>
        <begin position="897"/>
        <end position="911"/>
    </location>
</feature>
<evidence type="ECO:0000256" key="1">
    <source>
        <dbReference type="ARBA" id="ARBA00022723"/>
    </source>
</evidence>
<evidence type="ECO:0000256" key="2">
    <source>
        <dbReference type="ARBA" id="ARBA00022771"/>
    </source>
</evidence>
<dbReference type="Proteomes" id="UP000242913">
    <property type="component" value="Unassembled WGS sequence"/>
</dbReference>
<feature type="region of interest" description="Disordered" evidence="5">
    <location>
        <begin position="1"/>
        <end position="50"/>
    </location>
</feature>
<feature type="compositionally biased region" description="Acidic residues" evidence="5">
    <location>
        <begin position="734"/>
        <end position="743"/>
    </location>
</feature>
<dbReference type="PANTHER" id="PTHR14296:SF16">
    <property type="entry name" value="REMODELING AND SPACING FACTOR 1"/>
    <property type="match status" value="1"/>
</dbReference>
<feature type="compositionally biased region" description="Polar residues" evidence="5">
    <location>
        <begin position="836"/>
        <end position="845"/>
    </location>
</feature>
<feature type="compositionally biased region" description="Basic and acidic residues" evidence="5">
    <location>
        <begin position="305"/>
        <end position="315"/>
    </location>
</feature>
<feature type="compositionally biased region" description="Basic and acidic residues" evidence="5">
    <location>
        <begin position="373"/>
        <end position="391"/>
    </location>
</feature>
<dbReference type="EMBL" id="KZ270057">
    <property type="protein sequence ID" value="OZC06834.1"/>
    <property type="molecule type" value="Genomic_DNA"/>
</dbReference>
<dbReference type="CDD" id="cd15543">
    <property type="entry name" value="PHD_RSF1"/>
    <property type="match status" value="1"/>
</dbReference>
<dbReference type="GO" id="GO:0045892">
    <property type="term" value="P:negative regulation of DNA-templated transcription"/>
    <property type="evidence" value="ECO:0007669"/>
    <property type="project" value="TreeGrafter"/>
</dbReference>
<feature type="compositionally biased region" description="Acidic residues" evidence="5">
    <location>
        <begin position="592"/>
        <end position="601"/>
    </location>
</feature>
<dbReference type="PROSITE" id="PS01359">
    <property type="entry name" value="ZF_PHD_1"/>
    <property type="match status" value="1"/>
</dbReference>
<feature type="compositionally biased region" description="Acidic residues" evidence="5">
    <location>
        <begin position="392"/>
        <end position="412"/>
    </location>
</feature>
<feature type="compositionally biased region" description="Basic and acidic residues" evidence="5">
    <location>
        <begin position="924"/>
        <end position="943"/>
    </location>
</feature>
<evidence type="ECO:0000259" key="6">
    <source>
        <dbReference type="PROSITE" id="PS50016"/>
    </source>
</evidence>
<accession>A0A238BP91</accession>
<keyword evidence="8" id="KW-1185">Reference proteome</keyword>
<feature type="compositionally biased region" description="Acidic residues" evidence="5">
    <location>
        <begin position="453"/>
        <end position="466"/>
    </location>
</feature>
<keyword evidence="2 4" id="KW-0863">Zinc-finger</keyword>
<dbReference type="InterPro" id="IPR019786">
    <property type="entry name" value="Zinc_finger_PHD-type_CS"/>
</dbReference>
<evidence type="ECO:0000313" key="8">
    <source>
        <dbReference type="Proteomes" id="UP000242913"/>
    </source>
</evidence>
<dbReference type="PROSITE" id="PS50016">
    <property type="entry name" value="ZF_PHD_2"/>
    <property type="match status" value="1"/>
</dbReference>
<dbReference type="GO" id="GO:0008270">
    <property type="term" value="F:zinc ion binding"/>
    <property type="evidence" value="ECO:0007669"/>
    <property type="project" value="UniProtKB-KW"/>
</dbReference>
<keyword evidence="3" id="KW-0862">Zinc</keyword>
<dbReference type="GO" id="GO:0042393">
    <property type="term" value="F:histone binding"/>
    <property type="evidence" value="ECO:0007669"/>
    <property type="project" value="TreeGrafter"/>
</dbReference>
<reference evidence="7 8" key="1">
    <citation type="submission" date="2015-12" db="EMBL/GenBank/DDBJ databases">
        <title>Draft genome of the nematode, Onchocerca flexuosa.</title>
        <authorList>
            <person name="Mitreva M."/>
        </authorList>
    </citation>
    <scope>NUCLEOTIDE SEQUENCE [LARGE SCALE GENOMIC DNA]</scope>
    <source>
        <strain evidence="7">Red Deer</strain>
    </source>
</reference>
<dbReference type="Pfam" id="PF00628">
    <property type="entry name" value="PHD"/>
    <property type="match status" value="1"/>
</dbReference>
<dbReference type="AlphaFoldDB" id="A0A238BP91"/>
<feature type="region of interest" description="Disordered" evidence="5">
    <location>
        <begin position="734"/>
        <end position="954"/>
    </location>
</feature>
<feature type="compositionally biased region" description="Basic residues" evidence="5">
    <location>
        <begin position="802"/>
        <end position="820"/>
    </location>
</feature>
<feature type="region of interest" description="Disordered" evidence="5">
    <location>
        <begin position="353"/>
        <end position="475"/>
    </location>
</feature>
<evidence type="ECO:0000313" key="7">
    <source>
        <dbReference type="EMBL" id="OZC06834.1"/>
    </source>
</evidence>
<sequence length="1155" mass="130360">MDGSEEIDLNNKLKNPVESEQEDCLSNDEELQKDSKGTIQTNEESDKCESPKQEVDVHILQRAIQKLYSDPSFAVICSFFNKFAVFLGLKPQNFAKMENMFTSFHITGRARLEVWEKYLLKFCSLIPSLETEYLQLERYGYLHTTVATKLAILKTLCESQFDFNIKFKESLLNSCAASDLRLLPIGYDKEGFAYLYQQDADLVIRIYSAEQDDHSGGSWNLVAKCKEELENLVTELKNGLASKYLSNLLKQHEDSSASPAVAETGEQTNVLSTFTTKRGALLDIYQDESAVKKKIVKSNQMRKKAAVEEESKKENSAPPIEIIEDIPDEVKPFLDRRILPRRSARSAAINQLKELTAPLKPQSGKRKSQQNKKQMEIENAKQLKILDKNDYQDDSEDNDENEKDENDADDFILAETSTSSDDDFMPLSELKKKNQNSRRRRGRKTTVEKDPFEMVESEEDEDSDDDQEKKAKKERKKATEETLCMKCSKSSNPEVLLLCDLCDEAWHTWCLHPMLWYVPDDDWFCPNCQQAMLIKKFSEVLTVLAEQVKRKAAEDKKKEAAAERLKREMEYIGVSLNNIIDTVRDAKVENSESSEESDEDDGERKSKKKAIKRLGVHPQKPIVPIALSRSRRHVAKVDYKFGAYDELIQEAVKNIDESAARQMNRTNVRPKGGAGRGKDMANIINAENKRIPISMENTQEDDGFDGHKTIRMQSKIGKPTKNRHRLNDLNVDEMTESDTDEYQASDSASVSDPSDDTDEYLPSDASYTRRASKRNYYSNKRTQSDDDFVVSGSESEYEPSRKKSHRSKNTRKIKGKRKREKWISSDEDSISELSDNYQSEESNSSGDRRARRRTVTKWGPRASSSDAEDSSHSVQKTAAGRPLRKAVAKRPSLTVDNDGDEEEEEDEEEIEEKLKNVRPVGTGRKIESSTKTSFIDDDKKQTEDTDDVYPSTSNDAKLMDETAEKVKSKQIDQEIFYTESAKTEDIKKVEVKMSEKMVVANMTATNSNVTSCVPPSCFPSTSAGPPALNPSSVMQQMARLASSSATPVQQFDPSYQNIVQTTIPTFMPNGAPLHIYSSPVPVTVYQVQQPTFVRTPTSIIQPSVGSLSQGWSPYPSSNSFPPNVAVPSMITVTTTPSPTTDSETLGNVLASAMDY</sequence>
<dbReference type="GO" id="GO:0031213">
    <property type="term" value="C:RSF complex"/>
    <property type="evidence" value="ECO:0007669"/>
    <property type="project" value="InterPro"/>
</dbReference>
<protein>
    <submittedName>
        <fullName evidence="7">PHD-finger</fullName>
    </submittedName>
</protein>
<dbReference type="SMART" id="SM00249">
    <property type="entry name" value="PHD"/>
    <property type="match status" value="1"/>
</dbReference>
<evidence type="ECO:0000256" key="4">
    <source>
        <dbReference type="PROSITE-ProRule" id="PRU00146"/>
    </source>
</evidence>
<evidence type="ECO:0000256" key="3">
    <source>
        <dbReference type="ARBA" id="ARBA00022833"/>
    </source>
</evidence>
<organism evidence="7 8">
    <name type="scientific">Onchocerca flexuosa</name>
    <dbReference type="NCBI Taxonomy" id="387005"/>
    <lineage>
        <taxon>Eukaryota</taxon>
        <taxon>Metazoa</taxon>
        <taxon>Ecdysozoa</taxon>
        <taxon>Nematoda</taxon>
        <taxon>Chromadorea</taxon>
        <taxon>Rhabditida</taxon>
        <taxon>Spirurina</taxon>
        <taxon>Spiruromorpha</taxon>
        <taxon>Filarioidea</taxon>
        <taxon>Onchocercidae</taxon>
        <taxon>Onchocerca</taxon>
    </lineage>
</organism>
<dbReference type="InterPro" id="IPR028938">
    <property type="entry name" value="Rsf1-like"/>
</dbReference>
<proteinExistence type="predicted"/>
<dbReference type="InterPro" id="IPR019787">
    <property type="entry name" value="Znf_PHD-finger"/>
</dbReference>
<keyword evidence="1" id="KW-0479">Metal-binding</keyword>